<protein>
    <submittedName>
        <fullName evidence="1">ATP/GTP-binding protein</fullName>
    </submittedName>
</protein>
<accession>A0A7W3Y2D2</accession>
<reference evidence="2" key="1">
    <citation type="submission" date="2019-10" db="EMBL/GenBank/DDBJ databases">
        <title>Streptomyces sp. nov., a novel actinobacterium isolated from alkaline environment.</title>
        <authorList>
            <person name="Golinska P."/>
        </authorList>
    </citation>
    <scope>NUCLEOTIDE SEQUENCE [LARGE SCALE GENOMIC DNA]</scope>
    <source>
        <strain evidence="2">DSM 42118</strain>
    </source>
</reference>
<evidence type="ECO:0000313" key="1">
    <source>
        <dbReference type="EMBL" id="MBB0245634.1"/>
    </source>
</evidence>
<organism evidence="1 2">
    <name type="scientific">Streptomyces alkaliphilus</name>
    <dbReference type="NCBI Taxonomy" id="1472722"/>
    <lineage>
        <taxon>Bacteria</taxon>
        <taxon>Bacillati</taxon>
        <taxon>Actinomycetota</taxon>
        <taxon>Actinomycetes</taxon>
        <taxon>Kitasatosporales</taxon>
        <taxon>Streptomycetaceae</taxon>
        <taxon>Streptomyces</taxon>
    </lineage>
</organism>
<keyword evidence="2" id="KW-1185">Reference proteome</keyword>
<comment type="caution">
    <text evidence="1">The sequence shown here is derived from an EMBL/GenBank/DDBJ whole genome shotgun (WGS) entry which is preliminary data.</text>
</comment>
<sequence length="43" mass="5056">MRHYGWLTDEERRTLFHREPVEFDLDSEVTTLGTALGATLYMP</sequence>
<evidence type="ECO:0000313" key="2">
    <source>
        <dbReference type="Proteomes" id="UP000538929"/>
    </source>
</evidence>
<name>A0A7W3Y2D2_9ACTN</name>
<dbReference type="Proteomes" id="UP000538929">
    <property type="component" value="Unassembled WGS sequence"/>
</dbReference>
<dbReference type="AlphaFoldDB" id="A0A7W3Y2D2"/>
<feature type="non-terminal residue" evidence="1">
    <location>
        <position position="43"/>
    </location>
</feature>
<proteinExistence type="predicted"/>
<gene>
    <name evidence="1" type="ORF">FNQ90_16370</name>
</gene>
<dbReference type="EMBL" id="VKHT01000554">
    <property type="protein sequence ID" value="MBB0245634.1"/>
    <property type="molecule type" value="Genomic_DNA"/>
</dbReference>